<gene>
    <name evidence="1" type="ORF">SAMN05661093_01096</name>
</gene>
<accession>A0A1W2AUQ9</accession>
<sequence length="134" mass="14499">MPQHLNKQATCLVKSQLIGRDSLGGQARAANLVRRAVTDVPRQPVRVRVGGEEHVVREVGGIQRVGGRVQGGLDLVVRQRAEPLGDRLAEVLGDLQPDVLDQVVHLVDLQRIAQFRRGEFGQRGGALLAGLPVP</sequence>
<reference evidence="1 2" key="1">
    <citation type="submission" date="2017-04" db="EMBL/GenBank/DDBJ databases">
        <authorList>
            <person name="Afonso C.L."/>
            <person name="Miller P.J."/>
            <person name="Scott M.A."/>
            <person name="Spackman E."/>
            <person name="Goraichik I."/>
            <person name="Dimitrov K.M."/>
            <person name="Suarez D.L."/>
            <person name="Swayne D.E."/>
        </authorList>
    </citation>
    <scope>NUCLEOTIDE SEQUENCE [LARGE SCALE GENOMIC DNA]</scope>
    <source>
        <strain evidence="1 2">DSM 43828</strain>
    </source>
</reference>
<organism evidence="1 2">
    <name type="scientific">Kibdelosporangium aridum</name>
    <dbReference type="NCBI Taxonomy" id="2030"/>
    <lineage>
        <taxon>Bacteria</taxon>
        <taxon>Bacillati</taxon>
        <taxon>Actinomycetota</taxon>
        <taxon>Actinomycetes</taxon>
        <taxon>Pseudonocardiales</taxon>
        <taxon>Pseudonocardiaceae</taxon>
        <taxon>Kibdelosporangium</taxon>
    </lineage>
</organism>
<protein>
    <submittedName>
        <fullName evidence="1">Uncharacterized protein</fullName>
    </submittedName>
</protein>
<dbReference type="AlphaFoldDB" id="A0A1W2AUQ9"/>
<evidence type="ECO:0000313" key="2">
    <source>
        <dbReference type="Proteomes" id="UP000192674"/>
    </source>
</evidence>
<keyword evidence="2" id="KW-1185">Reference proteome</keyword>
<dbReference type="Proteomes" id="UP000192674">
    <property type="component" value="Unassembled WGS sequence"/>
</dbReference>
<name>A0A1W2AUQ9_KIBAR</name>
<dbReference type="EMBL" id="FWXV01000001">
    <property type="protein sequence ID" value="SMC63928.1"/>
    <property type="molecule type" value="Genomic_DNA"/>
</dbReference>
<proteinExistence type="predicted"/>
<evidence type="ECO:0000313" key="1">
    <source>
        <dbReference type="EMBL" id="SMC63928.1"/>
    </source>
</evidence>